<dbReference type="AlphaFoldDB" id="A0A1J5NAZ9"/>
<evidence type="ECO:0000313" key="2">
    <source>
        <dbReference type="EMBL" id="OIQ52000.1"/>
    </source>
</evidence>
<organism evidence="2 3">
    <name type="scientific">Pseudodesulfovibrio hydrargyri</name>
    <dbReference type="NCBI Taxonomy" id="2125990"/>
    <lineage>
        <taxon>Bacteria</taxon>
        <taxon>Pseudomonadati</taxon>
        <taxon>Thermodesulfobacteriota</taxon>
        <taxon>Desulfovibrionia</taxon>
        <taxon>Desulfovibrionales</taxon>
        <taxon>Desulfovibrionaceae</taxon>
    </lineage>
</organism>
<proteinExistence type="predicted"/>
<dbReference type="InterPro" id="IPR017087">
    <property type="entry name" value="UCP037004"/>
</dbReference>
<evidence type="ECO:0000313" key="3">
    <source>
        <dbReference type="Proteomes" id="UP000181901"/>
    </source>
</evidence>
<dbReference type="InterPro" id="IPR013560">
    <property type="entry name" value="DUF1722"/>
</dbReference>
<keyword evidence="3" id="KW-1185">Reference proteome</keyword>
<sequence length="316" mass="35609">MSDSIKIGVSACVAGERVRFDRTHRRNAYLAETLAKHVEFVPICPEIACGMGIPREPLRQVDCAGEIRLIGYESGKDLTAKMTKWAHRVLKGLDKEGVCGFVLRVHSPSCAVSKARIHPTDGKPPHLGPGFFTRLLQEHDPLLPVVSSEALQNAVLRENFIRRVFVLHRWRALTAKGVSIGSLVDFHTRHKMLIRAHDLRGYRELGRLLGESTLHNAETIFDKYATLLFKSLTLKATPSKNRDVLSHAAGYFKKDLDAEDKRELHAAITAYAKGKVPLLVPVTLLNHYARKYRRPYLTQQYYLNPDPAELQLLNHA</sequence>
<name>A0A1J5NAZ9_9BACT</name>
<dbReference type="PANTHER" id="PTHR30087:SF0">
    <property type="entry name" value="INNER MEMBRANE PROTEIN"/>
    <property type="match status" value="1"/>
</dbReference>
<comment type="caution">
    <text evidence="2">The sequence shown here is derived from an EMBL/GenBank/DDBJ whole genome shotgun (WGS) entry which is preliminary data.</text>
</comment>
<protein>
    <recommendedName>
        <fullName evidence="1">DUF1722 domain-containing protein</fullName>
    </recommendedName>
</protein>
<evidence type="ECO:0000259" key="1">
    <source>
        <dbReference type="Pfam" id="PF08349"/>
    </source>
</evidence>
<dbReference type="PANTHER" id="PTHR30087">
    <property type="entry name" value="INNER MEMBRANE PROTEIN"/>
    <property type="match status" value="1"/>
</dbReference>
<dbReference type="OrthoDB" id="495783at2"/>
<dbReference type="Pfam" id="PF08349">
    <property type="entry name" value="DUF1722"/>
    <property type="match status" value="1"/>
</dbReference>
<dbReference type="Pfam" id="PF04463">
    <property type="entry name" value="2-thiour_desulf"/>
    <property type="match status" value="1"/>
</dbReference>
<feature type="domain" description="DUF1722" evidence="1">
    <location>
        <begin position="191"/>
        <end position="307"/>
    </location>
</feature>
<dbReference type="Proteomes" id="UP000181901">
    <property type="component" value="Unassembled WGS sequence"/>
</dbReference>
<gene>
    <name evidence="2" type="ORF">BerOc1_00469</name>
</gene>
<accession>A0A1J5NAZ9</accession>
<dbReference type="InterPro" id="IPR007553">
    <property type="entry name" value="2-thiour_desulf"/>
</dbReference>
<dbReference type="PIRSF" id="PIRSF037004">
    <property type="entry name" value="UCP037004"/>
    <property type="match status" value="1"/>
</dbReference>
<dbReference type="EMBL" id="LKAQ01000001">
    <property type="protein sequence ID" value="OIQ52000.1"/>
    <property type="molecule type" value="Genomic_DNA"/>
</dbReference>
<reference evidence="2 3" key="1">
    <citation type="submission" date="2015-09" db="EMBL/GenBank/DDBJ databases">
        <title>Genome of Desulfovibrio dechloracetivorans BerOc1, a mercury methylating strain isolated from highly hydrocarbons and metals contaminated coastal sediments.</title>
        <authorList>
            <person name="Goni Urriza M."/>
            <person name="Gassie C."/>
            <person name="Bouchez O."/>
            <person name="Klopp C."/>
            <person name="Ranchou-Peyruse A."/>
            <person name="Remy G."/>
        </authorList>
    </citation>
    <scope>NUCLEOTIDE SEQUENCE [LARGE SCALE GENOMIC DNA]</scope>
    <source>
        <strain evidence="2 3">BerOc1</strain>
    </source>
</reference>
<dbReference type="RefSeq" id="WP_071544104.1">
    <property type="nucleotide sequence ID" value="NZ_LKAQ01000001.1"/>
</dbReference>